<dbReference type="PRINTS" id="PR00344">
    <property type="entry name" value="BCTRLSENSOR"/>
</dbReference>
<dbReference type="InterPro" id="IPR000700">
    <property type="entry name" value="PAS-assoc_C"/>
</dbReference>
<dbReference type="NCBIfam" id="TIGR00229">
    <property type="entry name" value="sensory_box"/>
    <property type="match status" value="1"/>
</dbReference>
<dbReference type="InterPro" id="IPR036890">
    <property type="entry name" value="HATPase_C_sf"/>
</dbReference>
<dbReference type="InterPro" id="IPR000014">
    <property type="entry name" value="PAS"/>
</dbReference>
<dbReference type="PANTHER" id="PTHR42878">
    <property type="entry name" value="TWO-COMPONENT HISTIDINE KINASE"/>
    <property type="match status" value="1"/>
</dbReference>
<keyword evidence="9" id="KW-0067">ATP-binding</keyword>
<dbReference type="InterPro" id="IPR003018">
    <property type="entry name" value="GAF"/>
</dbReference>
<dbReference type="InterPro" id="IPR029016">
    <property type="entry name" value="GAF-like_dom_sf"/>
</dbReference>
<dbReference type="InterPro" id="IPR036097">
    <property type="entry name" value="HisK_dim/P_sf"/>
</dbReference>
<dbReference type="CDD" id="cd00082">
    <property type="entry name" value="HisKA"/>
    <property type="match status" value="1"/>
</dbReference>
<comment type="caution">
    <text evidence="9">The sequence shown here is derived from an EMBL/GenBank/DDBJ whole genome shotgun (WGS) entry which is preliminary data.</text>
</comment>
<dbReference type="Gene3D" id="2.10.70.100">
    <property type="match status" value="1"/>
</dbReference>
<dbReference type="InterPro" id="IPR004358">
    <property type="entry name" value="Sig_transdc_His_kin-like_C"/>
</dbReference>
<evidence type="ECO:0000256" key="5">
    <source>
        <dbReference type="ARBA" id="ARBA00022777"/>
    </source>
</evidence>
<keyword evidence="10" id="KW-1185">Reference proteome</keyword>
<evidence type="ECO:0000313" key="9">
    <source>
        <dbReference type="EMBL" id="MFB9994526.1"/>
    </source>
</evidence>
<dbReference type="Proteomes" id="UP001589733">
    <property type="component" value="Unassembled WGS sequence"/>
</dbReference>
<dbReference type="SUPFAM" id="SSF55781">
    <property type="entry name" value="GAF domain-like"/>
    <property type="match status" value="3"/>
</dbReference>
<evidence type="ECO:0000256" key="2">
    <source>
        <dbReference type="ARBA" id="ARBA00012438"/>
    </source>
</evidence>
<keyword evidence="4" id="KW-0808">Transferase</keyword>
<dbReference type="PROSITE" id="PS50113">
    <property type="entry name" value="PAC"/>
    <property type="match status" value="1"/>
</dbReference>
<keyword evidence="5" id="KW-0418">Kinase</keyword>
<evidence type="ECO:0000313" key="10">
    <source>
        <dbReference type="Proteomes" id="UP001589733"/>
    </source>
</evidence>
<dbReference type="InterPro" id="IPR001610">
    <property type="entry name" value="PAC"/>
</dbReference>
<keyword evidence="3" id="KW-0597">Phosphoprotein</keyword>
<evidence type="ECO:0000256" key="1">
    <source>
        <dbReference type="ARBA" id="ARBA00000085"/>
    </source>
</evidence>
<dbReference type="SMART" id="SM00387">
    <property type="entry name" value="HATPase_c"/>
    <property type="match status" value="1"/>
</dbReference>
<dbReference type="InterPro" id="IPR013655">
    <property type="entry name" value="PAS_fold_3"/>
</dbReference>
<comment type="catalytic activity">
    <reaction evidence="1">
        <text>ATP + protein L-histidine = ADP + protein N-phospho-L-histidine.</text>
        <dbReference type="EC" id="2.7.13.3"/>
    </reaction>
</comment>
<dbReference type="SMART" id="SM00388">
    <property type="entry name" value="HisKA"/>
    <property type="match status" value="1"/>
</dbReference>
<dbReference type="InterPro" id="IPR003594">
    <property type="entry name" value="HATPase_dom"/>
</dbReference>
<evidence type="ECO:0000256" key="4">
    <source>
        <dbReference type="ARBA" id="ARBA00022679"/>
    </source>
</evidence>
<dbReference type="InterPro" id="IPR003661">
    <property type="entry name" value="HisK_dim/P_dom"/>
</dbReference>
<dbReference type="Gene3D" id="3.30.450.20">
    <property type="entry name" value="PAS domain"/>
    <property type="match status" value="1"/>
</dbReference>
<dbReference type="EMBL" id="JBHLYR010000063">
    <property type="protein sequence ID" value="MFB9994526.1"/>
    <property type="molecule type" value="Genomic_DNA"/>
</dbReference>
<dbReference type="PANTHER" id="PTHR42878:SF15">
    <property type="entry name" value="BACTERIOPHYTOCHROME"/>
    <property type="match status" value="1"/>
</dbReference>
<dbReference type="GO" id="GO:0005524">
    <property type="term" value="F:ATP binding"/>
    <property type="evidence" value="ECO:0007669"/>
    <property type="project" value="UniProtKB-KW"/>
</dbReference>
<feature type="domain" description="PAC" evidence="8">
    <location>
        <begin position="81"/>
        <end position="133"/>
    </location>
</feature>
<dbReference type="RefSeq" id="WP_380015504.1">
    <property type="nucleotide sequence ID" value="NZ_JBHLYR010000063.1"/>
</dbReference>
<dbReference type="EC" id="2.7.13.3" evidence="2"/>
<dbReference type="Gene3D" id="3.30.565.10">
    <property type="entry name" value="Histidine kinase-like ATPase, C-terminal domain"/>
    <property type="match status" value="1"/>
</dbReference>
<dbReference type="Pfam" id="PF02518">
    <property type="entry name" value="HATPase_c"/>
    <property type="match status" value="1"/>
</dbReference>
<dbReference type="InterPro" id="IPR005467">
    <property type="entry name" value="His_kinase_dom"/>
</dbReference>
<dbReference type="SUPFAM" id="SSF55785">
    <property type="entry name" value="PYP-like sensor domain (PAS domain)"/>
    <property type="match status" value="1"/>
</dbReference>
<keyword evidence="9" id="KW-0547">Nucleotide-binding</keyword>
<dbReference type="SUPFAM" id="SSF55874">
    <property type="entry name" value="ATPase domain of HSP90 chaperone/DNA topoisomerase II/histidine kinase"/>
    <property type="match status" value="1"/>
</dbReference>
<dbReference type="SUPFAM" id="SSF47384">
    <property type="entry name" value="Homodimeric domain of signal transducing histidine kinase"/>
    <property type="match status" value="1"/>
</dbReference>
<proteinExistence type="predicted"/>
<reference evidence="9 10" key="1">
    <citation type="submission" date="2024-09" db="EMBL/GenBank/DDBJ databases">
        <authorList>
            <person name="Sun Q."/>
            <person name="Mori K."/>
        </authorList>
    </citation>
    <scope>NUCLEOTIDE SEQUENCE [LARGE SCALE GENOMIC DNA]</scope>
    <source>
        <strain evidence="9 10">JCM 13503</strain>
    </source>
</reference>
<protein>
    <recommendedName>
        <fullName evidence="2">histidine kinase</fullName>
        <ecNumber evidence="2">2.7.13.3</ecNumber>
    </recommendedName>
</protein>
<name>A0ABV6B6P1_9DEIO</name>
<dbReference type="PROSITE" id="PS50109">
    <property type="entry name" value="HIS_KIN"/>
    <property type="match status" value="1"/>
</dbReference>
<feature type="domain" description="Histidine kinase" evidence="7">
    <location>
        <begin position="688"/>
        <end position="902"/>
    </location>
</feature>
<evidence type="ECO:0000259" key="7">
    <source>
        <dbReference type="PROSITE" id="PS50109"/>
    </source>
</evidence>
<keyword evidence="6" id="KW-0472">Membrane</keyword>
<dbReference type="InterPro" id="IPR035965">
    <property type="entry name" value="PAS-like_dom_sf"/>
</dbReference>
<dbReference type="InterPro" id="IPR050351">
    <property type="entry name" value="BphY/WalK/GraS-like"/>
</dbReference>
<sequence length="910" mass="101338">MPLPQTNDTRLQLALKAARQGAWEFDLRNNAGYRSPELRELLGVQQSHLTLTDYLAHVDPVDRARVVQALGELRSGEREESVLQYRFLRDDRQELWVEQHTFVERDEQGEAVRLYGLSRDITAQKQTEQALHDLNATLEARVTQRTRQLLEERAAQEAYVAFTEAVGTKTDVLALAQQAIALLRLRFTGGTVVYYTLEGDLWKAQAWSDDIDQDLLATLVAGLPTSTPLIQNTLAAETGFFAGNWDAQQIDHSDAYGTAAGYPLTVNGQVRHLMLFGLKRTRIWSERDQALIRAVSRSLKLALERAEVVAELDRRTRDLERARRQAEVLAVLGEALQRAVTPDEVAGLALPRIGPALQAQSMLVVRLEEDQIRLPTLWGDTPEVIVRYMTRPDLKLSDAPLLQRVAETGQGIYLDNYQSEPGTIATFPALAGAVEPIHLPDQTLGGFLVAWRQEECGVWLEHEQDLLRRAANTLGLALERAVQARHLQINKAEVESRNTALEAVAQLSRDLLFETDRYPLVRRAQEIVLSLVPSGYAAYYEPEGDLWGLKSVAGDFGDPRLETLAQAGFPLTSPTLMTPWTTRQPFFQDVYQHGTDTPPELVRHIHAVATLPLLINESPVGVLAVALFGERAWSAVDKAVLETIVSGLGLAAERAEQARQLTAQRDALDLRTQALGAANEELEAFAYSVSHDLRTPVRHIASFNDLLRKTLGNDLDPKAGRYLGVIDQAARRMNTLIDAMLDLSRTSRQPLRLGLVDLGALVASVQTEVSADVQDRQIQWQLGHLPLVMGDLELLRQVMLNLLSNAVKYTGPRPLACIEVWAEERPHEWAVFVRDNGVGFDPRYGSKLFGVFQRLHRQEDFEGNGVGLANVRRILARHGGQVSAEGHLGKGATFSFTLPRPSDLLAQRDQ</sequence>
<dbReference type="Gene3D" id="3.30.450.40">
    <property type="match status" value="3"/>
</dbReference>
<gene>
    <name evidence="9" type="ORF">ACFFLM_21445</name>
</gene>
<dbReference type="SMART" id="SM00065">
    <property type="entry name" value="GAF"/>
    <property type="match status" value="2"/>
</dbReference>
<organism evidence="9 10">
    <name type="scientific">Deinococcus oregonensis</name>
    <dbReference type="NCBI Taxonomy" id="1805970"/>
    <lineage>
        <taxon>Bacteria</taxon>
        <taxon>Thermotogati</taxon>
        <taxon>Deinococcota</taxon>
        <taxon>Deinococci</taxon>
        <taxon>Deinococcales</taxon>
        <taxon>Deinococcaceae</taxon>
        <taxon>Deinococcus</taxon>
    </lineage>
</organism>
<evidence type="ECO:0000256" key="6">
    <source>
        <dbReference type="ARBA" id="ARBA00023136"/>
    </source>
</evidence>
<evidence type="ECO:0000256" key="3">
    <source>
        <dbReference type="ARBA" id="ARBA00022553"/>
    </source>
</evidence>
<evidence type="ECO:0000259" key="8">
    <source>
        <dbReference type="PROSITE" id="PS50113"/>
    </source>
</evidence>
<dbReference type="Gene3D" id="1.10.287.130">
    <property type="match status" value="1"/>
</dbReference>
<dbReference type="Pfam" id="PF00512">
    <property type="entry name" value="HisKA"/>
    <property type="match status" value="1"/>
</dbReference>
<dbReference type="SMART" id="SM00086">
    <property type="entry name" value="PAC"/>
    <property type="match status" value="1"/>
</dbReference>
<accession>A0ABV6B6P1</accession>
<dbReference type="Pfam" id="PF08447">
    <property type="entry name" value="PAS_3"/>
    <property type="match status" value="1"/>
</dbReference>